<name>A0A9W8GFQ3_9FUNG</name>
<dbReference type="Pfam" id="PF04828">
    <property type="entry name" value="GFA"/>
    <property type="match status" value="1"/>
</dbReference>
<evidence type="ECO:0000313" key="15">
    <source>
        <dbReference type="EMBL" id="KAJ2687952.1"/>
    </source>
</evidence>
<dbReference type="FunFam" id="3.40.50.300:FF:000247">
    <property type="entry name" value="ADP-ribosylation factor-like GTPase 8A"/>
    <property type="match status" value="1"/>
</dbReference>
<dbReference type="CDD" id="cd04159">
    <property type="entry name" value="Arl10_like"/>
    <property type="match status" value="1"/>
</dbReference>
<dbReference type="GO" id="GO:0003924">
    <property type="term" value="F:GTPase activity"/>
    <property type="evidence" value="ECO:0007669"/>
    <property type="project" value="InterPro"/>
</dbReference>
<dbReference type="SMART" id="SM00173">
    <property type="entry name" value="RAS"/>
    <property type="match status" value="1"/>
</dbReference>
<feature type="binding site" evidence="13">
    <location>
        <position position="52"/>
    </location>
    <ligand>
        <name>Mg(2+)</name>
        <dbReference type="ChEBI" id="CHEBI:18420"/>
    </ligand>
</feature>
<feature type="binding site" evidence="12">
    <location>
        <begin position="27"/>
        <end position="34"/>
    </location>
    <ligand>
        <name>GTP</name>
        <dbReference type="ChEBI" id="CHEBI:37565"/>
    </ligand>
</feature>
<comment type="similarity">
    <text evidence="2">Belongs to the Gfa family.</text>
</comment>
<dbReference type="SMART" id="SM00177">
    <property type="entry name" value="ARF"/>
    <property type="match status" value="1"/>
</dbReference>
<dbReference type="SUPFAM" id="SSF52540">
    <property type="entry name" value="P-loop containing nucleoside triphosphate hydrolases"/>
    <property type="match status" value="1"/>
</dbReference>
<dbReference type="PROSITE" id="PS51891">
    <property type="entry name" value="CENP_V_GFA"/>
    <property type="match status" value="1"/>
</dbReference>
<dbReference type="PANTHER" id="PTHR45732">
    <property type="entry name" value="ADP-RIBOSYLATION FACTOR-LIKE PROTEIN 8"/>
    <property type="match status" value="1"/>
</dbReference>
<sequence length="348" mass="38550">MASILKAILDWLRSLFWKEEMELTLVGLQNSGKTTLVNVIASGQFTEDMIPTVGFNMRKVTKGNVTMKLWDIGGQPRFRSMWERYCRGVNAIVFVIDAADHGKLDQARAELWSLLEKPQLANIPVLVLGNKNDLDEALTVDQLIEAMNLQAITSREVACYSISAKNQVNIDITLKWLIQHSSSSSAAASTSLLLGSCHCGAVAFEVDSKAPVPFMRCYCSICRKTSGGGGYTVNILGEADTLRVTRGADTIRAYRAVKDKAAAEQVLCQKRYFCPVCASYLWAQADEWPQWVYPYASAIDSELPAPKSTTSIMLGSAAQWADPRELTADNEVFEEYPPYSLEQWHEGA</sequence>
<dbReference type="InterPro" id="IPR006913">
    <property type="entry name" value="CENP-V/GFA"/>
</dbReference>
<evidence type="ECO:0000313" key="16">
    <source>
        <dbReference type="Proteomes" id="UP001151516"/>
    </source>
</evidence>
<organism evidence="15 16">
    <name type="scientific">Coemansia spiralis</name>
    <dbReference type="NCBI Taxonomy" id="417178"/>
    <lineage>
        <taxon>Eukaryota</taxon>
        <taxon>Fungi</taxon>
        <taxon>Fungi incertae sedis</taxon>
        <taxon>Zoopagomycota</taxon>
        <taxon>Kickxellomycotina</taxon>
        <taxon>Kickxellomycetes</taxon>
        <taxon>Kickxellales</taxon>
        <taxon>Kickxellaceae</taxon>
        <taxon>Coemansia</taxon>
    </lineage>
</organism>
<reference evidence="15" key="1">
    <citation type="submission" date="2022-07" db="EMBL/GenBank/DDBJ databases">
        <title>Phylogenomic reconstructions and comparative analyses of Kickxellomycotina fungi.</title>
        <authorList>
            <person name="Reynolds N.K."/>
            <person name="Stajich J.E."/>
            <person name="Barry K."/>
            <person name="Grigoriev I.V."/>
            <person name="Crous P."/>
            <person name="Smith M.E."/>
        </authorList>
    </citation>
    <scope>NUCLEOTIDE SEQUENCE</scope>
    <source>
        <strain evidence="15">CBS 109367</strain>
    </source>
</reference>
<dbReference type="PROSITE" id="PS51417">
    <property type="entry name" value="ARF"/>
    <property type="match status" value="1"/>
</dbReference>
<feature type="binding site" evidence="13">
    <location>
        <position position="34"/>
    </location>
    <ligand>
        <name>Mg(2+)</name>
        <dbReference type="ChEBI" id="CHEBI:18420"/>
    </ligand>
</feature>
<evidence type="ECO:0000256" key="12">
    <source>
        <dbReference type="PIRSR" id="PIRSR606689-1"/>
    </source>
</evidence>
<dbReference type="OrthoDB" id="2011769at2759"/>
<evidence type="ECO:0000256" key="2">
    <source>
        <dbReference type="ARBA" id="ARBA00005495"/>
    </source>
</evidence>
<evidence type="ECO:0000256" key="6">
    <source>
        <dbReference type="ARBA" id="ARBA00022741"/>
    </source>
</evidence>
<dbReference type="SUPFAM" id="SSF51316">
    <property type="entry name" value="Mss4-like"/>
    <property type="match status" value="1"/>
</dbReference>
<dbReference type="GO" id="GO:0015031">
    <property type="term" value="P:protein transport"/>
    <property type="evidence" value="ECO:0007669"/>
    <property type="project" value="InterPro"/>
</dbReference>
<dbReference type="NCBIfam" id="TIGR00231">
    <property type="entry name" value="small_GTP"/>
    <property type="match status" value="1"/>
</dbReference>
<dbReference type="InterPro" id="IPR006689">
    <property type="entry name" value="Small_GTPase_ARF/SAR"/>
</dbReference>
<comment type="subcellular location">
    <subcellularLocation>
        <location evidence="1">Lysosome membrane</location>
    </subcellularLocation>
</comment>
<feature type="binding site" evidence="12">
    <location>
        <position position="74"/>
    </location>
    <ligand>
        <name>GTP</name>
        <dbReference type="ChEBI" id="CHEBI:37565"/>
    </ligand>
</feature>
<evidence type="ECO:0000256" key="10">
    <source>
        <dbReference type="ARBA" id="ARBA00023228"/>
    </source>
</evidence>
<dbReference type="GO" id="GO:0016846">
    <property type="term" value="F:carbon-sulfur lyase activity"/>
    <property type="evidence" value="ECO:0007669"/>
    <property type="project" value="InterPro"/>
</dbReference>
<accession>A0A9W8GFQ3</accession>
<evidence type="ECO:0000256" key="7">
    <source>
        <dbReference type="ARBA" id="ARBA00022833"/>
    </source>
</evidence>
<evidence type="ECO:0000256" key="3">
    <source>
        <dbReference type="ARBA" id="ARBA00010290"/>
    </source>
</evidence>
<dbReference type="AlphaFoldDB" id="A0A9W8GFQ3"/>
<dbReference type="InterPro" id="IPR027417">
    <property type="entry name" value="P-loop_NTPase"/>
</dbReference>
<keyword evidence="13" id="KW-0460">Magnesium</keyword>
<keyword evidence="5 13" id="KW-0479">Metal-binding</keyword>
<dbReference type="SMART" id="SM00175">
    <property type="entry name" value="RAB"/>
    <property type="match status" value="1"/>
</dbReference>
<dbReference type="Proteomes" id="UP001151516">
    <property type="component" value="Unassembled WGS sequence"/>
</dbReference>
<dbReference type="PROSITE" id="PS51419">
    <property type="entry name" value="RAB"/>
    <property type="match status" value="1"/>
</dbReference>
<keyword evidence="6 12" id="KW-0547">Nucleotide-binding</keyword>
<feature type="domain" description="CENP-V/GFA" evidence="14">
    <location>
        <begin position="193"/>
        <end position="345"/>
    </location>
</feature>
<keyword evidence="10" id="KW-0458">Lysosome</keyword>
<keyword evidence="16" id="KW-1185">Reference proteome</keyword>
<evidence type="ECO:0000259" key="14">
    <source>
        <dbReference type="PROSITE" id="PS51891"/>
    </source>
</evidence>
<dbReference type="SMART" id="SM00178">
    <property type="entry name" value="SAR"/>
    <property type="match status" value="1"/>
</dbReference>
<dbReference type="GO" id="GO:0051301">
    <property type="term" value="P:cell division"/>
    <property type="evidence" value="ECO:0007669"/>
    <property type="project" value="UniProtKB-KW"/>
</dbReference>
<dbReference type="PRINTS" id="PR00328">
    <property type="entry name" value="SAR1GTPBP"/>
</dbReference>
<dbReference type="GO" id="GO:0046872">
    <property type="term" value="F:metal ion binding"/>
    <property type="evidence" value="ECO:0007669"/>
    <property type="project" value="UniProtKB-KW"/>
</dbReference>
<proteinExistence type="inferred from homology"/>
<comment type="similarity">
    <text evidence="3">Belongs to the small GTPase superfamily. Arf family.</text>
</comment>
<gene>
    <name evidence="15" type="ORF">IWW39_002567</name>
</gene>
<evidence type="ECO:0000256" key="11">
    <source>
        <dbReference type="ARBA" id="ARBA00023306"/>
    </source>
</evidence>
<evidence type="ECO:0000256" key="1">
    <source>
        <dbReference type="ARBA" id="ARBA00004656"/>
    </source>
</evidence>
<keyword evidence="4" id="KW-0132">Cell division</keyword>
<evidence type="ECO:0000256" key="4">
    <source>
        <dbReference type="ARBA" id="ARBA00022618"/>
    </source>
</evidence>
<dbReference type="EMBL" id="JANBTX010000058">
    <property type="protein sequence ID" value="KAJ2687952.1"/>
    <property type="molecule type" value="Genomic_DNA"/>
</dbReference>
<protein>
    <recommendedName>
        <fullName evidence="14">CENP-V/GFA domain-containing protein</fullName>
    </recommendedName>
</protein>
<keyword evidence="9" id="KW-0472">Membrane</keyword>
<dbReference type="InterPro" id="IPR044154">
    <property type="entry name" value="Arl8a/8b"/>
</dbReference>
<keyword evidence="7" id="KW-0862">Zinc</keyword>
<comment type="caution">
    <text evidence="15">The sequence shown here is derived from an EMBL/GenBank/DDBJ whole genome shotgun (WGS) entry which is preliminary data.</text>
</comment>
<keyword evidence="11" id="KW-0131">Cell cycle</keyword>
<dbReference type="PANTHER" id="PTHR45732:SF7">
    <property type="entry name" value="ADP-RIBOSYLATION FACTOR-LIKE PROTEIN 8"/>
    <property type="match status" value="1"/>
</dbReference>
<dbReference type="Gene3D" id="2.170.150.70">
    <property type="match status" value="1"/>
</dbReference>
<dbReference type="Gene3D" id="3.40.50.300">
    <property type="entry name" value="P-loop containing nucleotide triphosphate hydrolases"/>
    <property type="match status" value="1"/>
</dbReference>
<dbReference type="Pfam" id="PF00025">
    <property type="entry name" value="Arf"/>
    <property type="match status" value="1"/>
</dbReference>
<evidence type="ECO:0000256" key="13">
    <source>
        <dbReference type="PIRSR" id="PIRSR606689-2"/>
    </source>
</evidence>
<dbReference type="GO" id="GO:0005525">
    <property type="term" value="F:GTP binding"/>
    <property type="evidence" value="ECO:0007669"/>
    <property type="project" value="UniProtKB-KW"/>
</dbReference>
<dbReference type="InterPro" id="IPR011057">
    <property type="entry name" value="Mss4-like_sf"/>
</dbReference>
<keyword evidence="8 12" id="KW-0342">GTP-binding</keyword>
<evidence type="ECO:0000256" key="9">
    <source>
        <dbReference type="ARBA" id="ARBA00023136"/>
    </source>
</evidence>
<dbReference type="InterPro" id="IPR005225">
    <property type="entry name" value="Small_GTP-bd"/>
</dbReference>
<evidence type="ECO:0000256" key="5">
    <source>
        <dbReference type="ARBA" id="ARBA00022723"/>
    </source>
</evidence>
<feature type="binding site" evidence="12">
    <location>
        <begin position="130"/>
        <end position="133"/>
    </location>
    <ligand>
        <name>GTP</name>
        <dbReference type="ChEBI" id="CHEBI:37565"/>
    </ligand>
</feature>
<evidence type="ECO:0000256" key="8">
    <source>
        <dbReference type="ARBA" id="ARBA00023134"/>
    </source>
</evidence>